<dbReference type="EMBL" id="JAIWYP010000013">
    <property type="protein sequence ID" value="KAH3716108.1"/>
    <property type="molecule type" value="Genomic_DNA"/>
</dbReference>
<evidence type="ECO:0000313" key="2">
    <source>
        <dbReference type="Proteomes" id="UP000828390"/>
    </source>
</evidence>
<sequence>MSQRAEQVPVRSAIDDSIQEYSPSIAYSKKAKFSISSRNTEGFTFCSTQFYPDGFC</sequence>
<name>A0A9D4C2G3_DREPO</name>
<accession>A0A9D4C2G3</accession>
<dbReference type="AlphaFoldDB" id="A0A9D4C2G3"/>
<reference evidence="1" key="1">
    <citation type="journal article" date="2019" name="bioRxiv">
        <title>The Genome of the Zebra Mussel, Dreissena polymorpha: A Resource for Invasive Species Research.</title>
        <authorList>
            <person name="McCartney M.A."/>
            <person name="Auch B."/>
            <person name="Kono T."/>
            <person name="Mallez S."/>
            <person name="Zhang Y."/>
            <person name="Obille A."/>
            <person name="Becker A."/>
            <person name="Abrahante J.E."/>
            <person name="Garbe J."/>
            <person name="Badalamenti J.P."/>
            <person name="Herman A."/>
            <person name="Mangelson H."/>
            <person name="Liachko I."/>
            <person name="Sullivan S."/>
            <person name="Sone E.D."/>
            <person name="Koren S."/>
            <person name="Silverstein K.A.T."/>
            <person name="Beckman K.B."/>
            <person name="Gohl D.M."/>
        </authorList>
    </citation>
    <scope>NUCLEOTIDE SEQUENCE</scope>
    <source>
        <strain evidence="1">Duluth1</strain>
        <tissue evidence="1">Whole animal</tissue>
    </source>
</reference>
<reference evidence="1" key="2">
    <citation type="submission" date="2020-11" db="EMBL/GenBank/DDBJ databases">
        <authorList>
            <person name="McCartney M.A."/>
            <person name="Auch B."/>
            <person name="Kono T."/>
            <person name="Mallez S."/>
            <person name="Becker A."/>
            <person name="Gohl D.M."/>
            <person name="Silverstein K.A.T."/>
            <person name="Koren S."/>
            <person name="Bechman K.B."/>
            <person name="Herman A."/>
            <person name="Abrahante J.E."/>
            <person name="Garbe J."/>
        </authorList>
    </citation>
    <scope>NUCLEOTIDE SEQUENCE</scope>
    <source>
        <strain evidence="1">Duluth1</strain>
        <tissue evidence="1">Whole animal</tissue>
    </source>
</reference>
<dbReference type="Proteomes" id="UP000828390">
    <property type="component" value="Unassembled WGS sequence"/>
</dbReference>
<protein>
    <submittedName>
        <fullName evidence="1">Uncharacterized protein</fullName>
    </submittedName>
</protein>
<evidence type="ECO:0000313" key="1">
    <source>
        <dbReference type="EMBL" id="KAH3716108.1"/>
    </source>
</evidence>
<gene>
    <name evidence="1" type="ORF">DPMN_058825</name>
</gene>
<proteinExistence type="predicted"/>
<comment type="caution">
    <text evidence="1">The sequence shown here is derived from an EMBL/GenBank/DDBJ whole genome shotgun (WGS) entry which is preliminary data.</text>
</comment>
<organism evidence="1 2">
    <name type="scientific">Dreissena polymorpha</name>
    <name type="common">Zebra mussel</name>
    <name type="synonym">Mytilus polymorpha</name>
    <dbReference type="NCBI Taxonomy" id="45954"/>
    <lineage>
        <taxon>Eukaryota</taxon>
        <taxon>Metazoa</taxon>
        <taxon>Spiralia</taxon>
        <taxon>Lophotrochozoa</taxon>
        <taxon>Mollusca</taxon>
        <taxon>Bivalvia</taxon>
        <taxon>Autobranchia</taxon>
        <taxon>Heteroconchia</taxon>
        <taxon>Euheterodonta</taxon>
        <taxon>Imparidentia</taxon>
        <taxon>Neoheterodontei</taxon>
        <taxon>Myida</taxon>
        <taxon>Dreissenoidea</taxon>
        <taxon>Dreissenidae</taxon>
        <taxon>Dreissena</taxon>
    </lineage>
</organism>
<keyword evidence="2" id="KW-1185">Reference proteome</keyword>